<dbReference type="InterPro" id="IPR021333">
    <property type="entry name" value="DUF2946"/>
</dbReference>
<keyword evidence="1" id="KW-0472">Membrane</keyword>
<proteinExistence type="predicted"/>
<keyword evidence="1" id="KW-1133">Transmembrane helix</keyword>
<reference evidence="2 3" key="1">
    <citation type="submission" date="2017-04" db="EMBL/GenBank/DDBJ databases">
        <title>Kefir bacterial isolates.</title>
        <authorList>
            <person name="Kim Y."/>
            <person name="Blasche S."/>
            <person name="Patil K.R."/>
        </authorList>
    </citation>
    <scope>NUCLEOTIDE SEQUENCE [LARGE SCALE GENOMIC DNA]</scope>
    <source>
        <strain evidence="2 3">KR</strain>
    </source>
</reference>
<dbReference type="RefSeq" id="WP_039735297.1">
    <property type="nucleotide sequence ID" value="NZ_NCXK01000025.1"/>
</dbReference>
<dbReference type="Pfam" id="PF11162">
    <property type="entry name" value="DUF2946"/>
    <property type="match status" value="1"/>
</dbReference>
<comment type="caution">
    <text evidence="2">The sequence shown here is derived from an EMBL/GenBank/DDBJ whole genome shotgun (WGS) entry which is preliminary data.</text>
</comment>
<gene>
    <name evidence="2" type="ORF">B8X00_11455</name>
</gene>
<evidence type="ECO:0000313" key="2">
    <source>
        <dbReference type="EMBL" id="PAK77125.1"/>
    </source>
</evidence>
<dbReference type="AlphaFoldDB" id="A0A269XV38"/>
<evidence type="ECO:0000256" key="1">
    <source>
        <dbReference type="SAM" id="Phobius"/>
    </source>
</evidence>
<feature type="transmembrane region" description="Helical" evidence="1">
    <location>
        <begin position="111"/>
        <end position="132"/>
    </location>
</feature>
<dbReference type="OrthoDB" id="7223581at2"/>
<accession>A0A269XV38</accession>
<protein>
    <submittedName>
        <fullName evidence="2">DUF2946 domain-containing protein</fullName>
    </submittedName>
</protein>
<keyword evidence="1" id="KW-0812">Transmembrane</keyword>
<sequence>MAHAIHPAPRSSLSRWFLVAFTLMGFLGQLLIQSQAMPGEMPRATILRLTGIDIAPHVYHTPHKHSVCADMPGMTMDNVTQAVSADNEGDHDHMSGHPSHHDGSCPLCPLLHLPVFLFTALVILLALAFIRWQRHVNIVNPRAPPVITLGVPFSCGPPVSAVF</sequence>
<evidence type="ECO:0000313" key="3">
    <source>
        <dbReference type="Proteomes" id="UP000216151"/>
    </source>
</evidence>
<keyword evidence="3" id="KW-1185">Reference proteome</keyword>
<name>A0A269XV38_9PROT</name>
<dbReference type="Proteomes" id="UP000216151">
    <property type="component" value="Unassembled WGS sequence"/>
</dbReference>
<dbReference type="EMBL" id="NCXK01000025">
    <property type="protein sequence ID" value="PAK77125.1"/>
    <property type="molecule type" value="Genomic_DNA"/>
</dbReference>
<feature type="transmembrane region" description="Helical" evidence="1">
    <location>
        <begin position="12"/>
        <end position="32"/>
    </location>
</feature>
<organism evidence="2 3">
    <name type="scientific">Acetobacter fabarum</name>
    <dbReference type="NCBI Taxonomy" id="483199"/>
    <lineage>
        <taxon>Bacteria</taxon>
        <taxon>Pseudomonadati</taxon>
        <taxon>Pseudomonadota</taxon>
        <taxon>Alphaproteobacteria</taxon>
        <taxon>Acetobacterales</taxon>
        <taxon>Acetobacteraceae</taxon>
        <taxon>Acetobacter</taxon>
    </lineage>
</organism>